<dbReference type="AlphaFoldDB" id="A0A1G4S2U4"/>
<evidence type="ECO:0000313" key="2">
    <source>
        <dbReference type="Proteomes" id="UP000199542"/>
    </source>
</evidence>
<dbReference type="RefSeq" id="WP_092585865.1">
    <property type="nucleotide sequence ID" value="NZ_FMTM01000004.1"/>
</dbReference>
<name>A0A1G4S2U4_9HYPH</name>
<organism evidence="1 2">
    <name type="scientific">Rhizobium mongolense subsp. loessense</name>
    <dbReference type="NCBI Taxonomy" id="158890"/>
    <lineage>
        <taxon>Bacteria</taxon>
        <taxon>Pseudomonadati</taxon>
        <taxon>Pseudomonadota</taxon>
        <taxon>Alphaproteobacteria</taxon>
        <taxon>Hyphomicrobiales</taxon>
        <taxon>Rhizobiaceae</taxon>
        <taxon>Rhizobium/Agrobacterium group</taxon>
        <taxon>Rhizobium</taxon>
    </lineage>
</organism>
<sequence length="80" mass="8935">MLQRLVREPDFAVLSRAVGEWYHYYQVAPDEKTTDFLCAAALAFFDDGYRTSDDIATLLIGTHIGEVATRVNARSSSAIH</sequence>
<dbReference type="Proteomes" id="UP000199542">
    <property type="component" value="Unassembled WGS sequence"/>
</dbReference>
<reference evidence="1 2" key="1">
    <citation type="submission" date="2016-10" db="EMBL/GenBank/DDBJ databases">
        <authorList>
            <person name="de Groot N.N."/>
        </authorList>
    </citation>
    <scope>NUCLEOTIDE SEQUENCE [LARGE SCALE GENOMIC DNA]</scope>
    <source>
        <strain evidence="1 2">CGMCC 1.3401</strain>
    </source>
</reference>
<evidence type="ECO:0000313" key="1">
    <source>
        <dbReference type="EMBL" id="SCW62669.1"/>
    </source>
</evidence>
<accession>A0A1G4S2U4</accession>
<proteinExistence type="predicted"/>
<gene>
    <name evidence="1" type="ORF">SAMN02927900_03273</name>
</gene>
<dbReference type="EMBL" id="FMTM01000004">
    <property type="protein sequence ID" value="SCW62669.1"/>
    <property type="molecule type" value="Genomic_DNA"/>
</dbReference>
<protein>
    <submittedName>
        <fullName evidence="1">Uncharacterized protein</fullName>
    </submittedName>
</protein>